<keyword evidence="6" id="KW-0496">Mitochondrion</keyword>
<protein>
    <submittedName>
        <fullName evidence="9">PT100 protein</fullName>
    </submittedName>
</protein>
<evidence type="ECO:0000256" key="6">
    <source>
        <dbReference type="ARBA" id="ARBA00023128"/>
    </source>
</evidence>
<dbReference type="InterPro" id="IPR018625">
    <property type="entry name" value="Pet100"/>
</dbReference>
<comment type="similarity">
    <text evidence="8">Belongs to the PET100 family.</text>
</comment>
<keyword evidence="10" id="KW-1185">Reference proteome</keyword>
<sequence length="136" mass="15739">MPVLAGGSIGALAEGAVVRQAGWLTDVISLHLRLQREVKVPPHLTCQLEFFDKLSGCGKTLFSAEMVLYLSFPVAMFWISNQAGYFEEYVVKRKREIFPPDEKMQMKELEDFKQRMRKRREEKFLKQLGIPESQED</sequence>
<comment type="caution">
    <text evidence="9">The sequence shown here is derived from an EMBL/GenBank/DDBJ whole genome shotgun (WGS) entry which is preliminary data.</text>
</comment>
<keyword evidence="3" id="KW-0812">Transmembrane</keyword>
<evidence type="ECO:0000256" key="4">
    <source>
        <dbReference type="ARBA" id="ARBA00022946"/>
    </source>
</evidence>
<evidence type="ECO:0000256" key="2">
    <source>
        <dbReference type="ARBA" id="ARBA00004325"/>
    </source>
</evidence>
<evidence type="ECO:0000256" key="5">
    <source>
        <dbReference type="ARBA" id="ARBA00022989"/>
    </source>
</evidence>
<keyword evidence="5" id="KW-1133">Transmembrane helix</keyword>
<evidence type="ECO:0000256" key="8">
    <source>
        <dbReference type="ARBA" id="ARBA00038077"/>
    </source>
</evidence>
<dbReference type="PANTHER" id="PTHR33968:SF1">
    <property type="entry name" value="PROTEIN PET100 HOMOLOG, MITOCHONDRIAL"/>
    <property type="match status" value="1"/>
</dbReference>
<feature type="non-terminal residue" evidence="9">
    <location>
        <position position="1"/>
    </location>
</feature>
<evidence type="ECO:0000313" key="9">
    <source>
        <dbReference type="EMBL" id="MBN3291358.1"/>
    </source>
</evidence>
<evidence type="ECO:0000256" key="3">
    <source>
        <dbReference type="ARBA" id="ARBA00022692"/>
    </source>
</evidence>
<gene>
    <name evidence="9" type="primary">Pet100</name>
    <name evidence="9" type="ORF">GTO92_0001509</name>
</gene>
<name>A0ABS2YZQ0_POLSE</name>
<feature type="non-terminal residue" evidence="9">
    <location>
        <position position="136"/>
    </location>
</feature>
<proteinExistence type="inferred from homology"/>
<evidence type="ECO:0000256" key="1">
    <source>
        <dbReference type="ARBA" id="ARBA00004167"/>
    </source>
</evidence>
<keyword evidence="7" id="KW-0472">Membrane</keyword>
<comment type="subcellular location">
    <subcellularLocation>
        <location evidence="1">Membrane</location>
        <topology evidence="1">Single-pass membrane protein</topology>
    </subcellularLocation>
    <subcellularLocation>
        <location evidence="2">Mitochondrion membrane</location>
    </subcellularLocation>
</comment>
<evidence type="ECO:0000313" key="10">
    <source>
        <dbReference type="Proteomes" id="UP001166052"/>
    </source>
</evidence>
<dbReference type="PANTHER" id="PTHR33968">
    <property type="entry name" value="PROTEIN PET100 HOMOLOG, MITOCHONDRIAL"/>
    <property type="match status" value="1"/>
</dbReference>
<organism evidence="9 10">
    <name type="scientific">Polypterus senegalus</name>
    <name type="common">Senegal bichir</name>
    <dbReference type="NCBI Taxonomy" id="55291"/>
    <lineage>
        <taxon>Eukaryota</taxon>
        <taxon>Metazoa</taxon>
        <taxon>Chordata</taxon>
        <taxon>Craniata</taxon>
        <taxon>Vertebrata</taxon>
        <taxon>Euteleostomi</taxon>
        <taxon>Actinopterygii</taxon>
        <taxon>Polypteriformes</taxon>
        <taxon>Polypteridae</taxon>
        <taxon>Polypterus</taxon>
    </lineage>
</organism>
<evidence type="ECO:0000256" key="7">
    <source>
        <dbReference type="ARBA" id="ARBA00023136"/>
    </source>
</evidence>
<dbReference type="Pfam" id="PF09803">
    <property type="entry name" value="Pet100"/>
    <property type="match status" value="1"/>
</dbReference>
<keyword evidence="4" id="KW-0809">Transit peptide</keyword>
<accession>A0ABS2YZQ0</accession>
<dbReference type="EMBL" id="JAAWVN010012227">
    <property type="protein sequence ID" value="MBN3291358.1"/>
    <property type="molecule type" value="Genomic_DNA"/>
</dbReference>
<reference evidence="9" key="1">
    <citation type="journal article" date="2021" name="Cell">
        <title>Tracing the genetic footprints of vertebrate landing in non-teleost ray-finned fishes.</title>
        <authorList>
            <person name="Bi X."/>
            <person name="Wang K."/>
            <person name="Yang L."/>
            <person name="Pan H."/>
            <person name="Jiang H."/>
            <person name="Wei Q."/>
            <person name="Fang M."/>
            <person name="Yu H."/>
            <person name="Zhu C."/>
            <person name="Cai Y."/>
            <person name="He Y."/>
            <person name="Gan X."/>
            <person name="Zeng H."/>
            <person name="Yu D."/>
            <person name="Zhu Y."/>
            <person name="Jiang H."/>
            <person name="Qiu Q."/>
            <person name="Yang H."/>
            <person name="Zhang Y.E."/>
            <person name="Wang W."/>
            <person name="Zhu M."/>
            <person name="He S."/>
            <person name="Zhang G."/>
        </authorList>
    </citation>
    <scope>NUCLEOTIDE SEQUENCE</scope>
    <source>
        <strain evidence="9">Bchr_001</strain>
    </source>
</reference>
<dbReference type="Proteomes" id="UP001166052">
    <property type="component" value="Unassembled WGS sequence"/>
</dbReference>